<dbReference type="Proteomes" id="UP000199263">
    <property type="component" value="Unassembled WGS sequence"/>
</dbReference>
<reference evidence="1 2" key="1">
    <citation type="submission" date="2016-10" db="EMBL/GenBank/DDBJ databases">
        <authorList>
            <person name="de Groot N.N."/>
        </authorList>
    </citation>
    <scope>NUCLEOTIDE SEQUENCE [LARGE SCALE GENOMIC DNA]</scope>
    <source>
        <strain evidence="1 2">DSM 12992</strain>
    </source>
</reference>
<dbReference type="RefSeq" id="WP_090089424.1">
    <property type="nucleotide sequence ID" value="NZ_FOMG01000005.1"/>
</dbReference>
<dbReference type="InterPro" id="IPR027024">
    <property type="entry name" value="UCP027386_ABC_sbc_TM0202"/>
</dbReference>
<keyword evidence="2" id="KW-1185">Reference proteome</keyword>
<evidence type="ECO:0000313" key="2">
    <source>
        <dbReference type="Proteomes" id="UP000199263"/>
    </source>
</evidence>
<dbReference type="Pfam" id="PF12974">
    <property type="entry name" value="Phosphonate-bd"/>
    <property type="match status" value="1"/>
</dbReference>
<evidence type="ECO:0000313" key="1">
    <source>
        <dbReference type="EMBL" id="SFC56258.1"/>
    </source>
</evidence>
<dbReference type="Gene3D" id="3.40.190.10">
    <property type="entry name" value="Periplasmic binding protein-like II"/>
    <property type="match status" value="2"/>
</dbReference>
<dbReference type="OrthoDB" id="9814375at2"/>
<protein>
    <submittedName>
        <fullName evidence="1">NitT/TauT family transport system substrate-binding protein</fullName>
    </submittedName>
</protein>
<dbReference type="PANTHER" id="PTHR30024:SF46">
    <property type="entry name" value="ABC TRANSPORTER, SUBSTRATE-BINDING LIPOPROTEIN"/>
    <property type="match status" value="1"/>
</dbReference>
<proteinExistence type="predicted"/>
<accession>A0A1I1KC38</accession>
<dbReference type="AlphaFoldDB" id="A0A1I1KC38"/>
<sequence>MKKISIFLVSIMSILMFVGCGTTNIMKETKEINFIVPDGLPAISVAKIIKERPEIQKGYKINYNIEQTSDNVVTSVMKGEADVAIVPSNLAATSFNKNGDYKIGATVGWGSFFIVSTESNQTIDGLKGKEVYNIGKGLTPDIITKSVLKDKGIDADKDINFSYVGGVTELAPIVLSGKANYAVLPEPALSTVLSKKEDLNIIADLNEEWKKDNNSEYGFPQATVIVKKDLIENDKKFVENLLKEIKNSTVWAYEDKETLGDYCEKIGVSAKKQIIVSALDRANIKYINIKDSYKEYQTYFNKLNEFDSKTIGGKVPDEGIYMEK</sequence>
<dbReference type="STRING" id="119641.SAMN05421842_10582"/>
<dbReference type="PROSITE" id="PS51257">
    <property type="entry name" value="PROKAR_LIPOPROTEIN"/>
    <property type="match status" value="1"/>
</dbReference>
<gene>
    <name evidence="1" type="ORF">SAMN05421842_10582</name>
</gene>
<dbReference type="EMBL" id="FOMG01000005">
    <property type="protein sequence ID" value="SFC56258.1"/>
    <property type="molecule type" value="Genomic_DNA"/>
</dbReference>
<name>A0A1I1KC38_9CLOT</name>
<organism evidence="1 2">
    <name type="scientific">Clostridium uliginosum</name>
    <dbReference type="NCBI Taxonomy" id="119641"/>
    <lineage>
        <taxon>Bacteria</taxon>
        <taxon>Bacillati</taxon>
        <taxon>Bacillota</taxon>
        <taxon>Clostridia</taxon>
        <taxon>Eubacteriales</taxon>
        <taxon>Clostridiaceae</taxon>
        <taxon>Clostridium</taxon>
    </lineage>
</organism>
<dbReference type="PANTHER" id="PTHR30024">
    <property type="entry name" value="ALIPHATIC SULFONATES-BINDING PROTEIN-RELATED"/>
    <property type="match status" value="1"/>
</dbReference>
<dbReference type="PIRSF" id="PIRSF027386">
    <property type="entry name" value="UCP027386_ABC_sbc_TM0202"/>
    <property type="match status" value="1"/>
</dbReference>
<dbReference type="SUPFAM" id="SSF53850">
    <property type="entry name" value="Periplasmic binding protein-like II"/>
    <property type="match status" value="1"/>
</dbReference>